<gene>
    <name evidence="2" type="ORF">MEDL_18057</name>
</gene>
<evidence type="ECO:0000313" key="3">
    <source>
        <dbReference type="Proteomes" id="UP000683360"/>
    </source>
</evidence>
<reference evidence="2" key="1">
    <citation type="submission" date="2021-03" db="EMBL/GenBank/DDBJ databases">
        <authorList>
            <person name="Bekaert M."/>
        </authorList>
    </citation>
    <scope>NUCLEOTIDE SEQUENCE</scope>
</reference>
<dbReference type="EMBL" id="CAJPWZ010000923">
    <property type="protein sequence ID" value="CAG2203550.1"/>
    <property type="molecule type" value="Genomic_DNA"/>
</dbReference>
<feature type="region of interest" description="Disordered" evidence="1">
    <location>
        <begin position="201"/>
        <end position="232"/>
    </location>
</feature>
<keyword evidence="3" id="KW-1185">Reference proteome</keyword>
<sequence length="306" mass="33210">MSTTSPSLLDKIRTITGAYSPSESPNSAIPMLVGGLYRSGFWRDAASQQFSFELHEGTNKVGQSTLYYTLVNIPGKVRYSGVGISVRRNQYCDDIGHISSNDFIGCSQQPENSCMPIQRKIAAIESVTGGTLDESHWVFRTLPKYKRKSEEHVLAVQVILQRMPPGIASWLTEKETVVQRVASKIALEPAAVVATAPSDCRGKKGVAQQQGEANDAATADEAESVSREAKRLKRERQRARKLAKRLLAEGAAEVVQASDVSLRVEKTKTVKKTKEGPEVAKKATVTPPVYSSGCTVGNCGGRLQEG</sequence>
<accession>A0A8S3R9A5</accession>
<dbReference type="Proteomes" id="UP000683360">
    <property type="component" value="Unassembled WGS sequence"/>
</dbReference>
<name>A0A8S3R9A5_MYTED</name>
<proteinExistence type="predicted"/>
<protein>
    <submittedName>
        <fullName evidence="2">Uncharacterized protein</fullName>
    </submittedName>
</protein>
<dbReference type="AlphaFoldDB" id="A0A8S3R9A5"/>
<organism evidence="2 3">
    <name type="scientific">Mytilus edulis</name>
    <name type="common">Blue mussel</name>
    <dbReference type="NCBI Taxonomy" id="6550"/>
    <lineage>
        <taxon>Eukaryota</taxon>
        <taxon>Metazoa</taxon>
        <taxon>Spiralia</taxon>
        <taxon>Lophotrochozoa</taxon>
        <taxon>Mollusca</taxon>
        <taxon>Bivalvia</taxon>
        <taxon>Autobranchia</taxon>
        <taxon>Pteriomorphia</taxon>
        <taxon>Mytilida</taxon>
        <taxon>Mytiloidea</taxon>
        <taxon>Mytilidae</taxon>
        <taxon>Mytilinae</taxon>
        <taxon>Mytilus</taxon>
    </lineage>
</organism>
<comment type="caution">
    <text evidence="2">The sequence shown here is derived from an EMBL/GenBank/DDBJ whole genome shotgun (WGS) entry which is preliminary data.</text>
</comment>
<evidence type="ECO:0000256" key="1">
    <source>
        <dbReference type="SAM" id="MobiDB-lite"/>
    </source>
</evidence>
<evidence type="ECO:0000313" key="2">
    <source>
        <dbReference type="EMBL" id="CAG2203550.1"/>
    </source>
</evidence>